<dbReference type="STRING" id="153721.MYP_442"/>
<gene>
    <name evidence="1" type="ORF">MYP_442</name>
</gene>
<proteinExistence type="predicted"/>
<keyword evidence="2" id="KW-1185">Reference proteome</keyword>
<dbReference type="Proteomes" id="UP000030185">
    <property type="component" value="Unassembled WGS sequence"/>
</dbReference>
<reference evidence="1 2" key="1">
    <citation type="submission" date="2014-09" db="EMBL/GenBank/DDBJ databases">
        <title>Sporocytophaga myxococcoides PG-01 genome sequencing.</title>
        <authorList>
            <person name="Liu L."/>
            <person name="Gao P.J."/>
            <person name="Chen G.J."/>
            <person name="Wang L.S."/>
        </authorList>
    </citation>
    <scope>NUCLEOTIDE SEQUENCE [LARGE SCALE GENOMIC DNA]</scope>
    <source>
        <strain evidence="1 2">PG-01</strain>
    </source>
</reference>
<comment type="caution">
    <text evidence="1">The sequence shown here is derived from an EMBL/GenBank/DDBJ whole genome shotgun (WGS) entry which is preliminary data.</text>
</comment>
<evidence type="ECO:0000313" key="1">
    <source>
        <dbReference type="EMBL" id="GAL83216.1"/>
    </source>
</evidence>
<accession>A0A098L8P5</accession>
<dbReference type="AlphaFoldDB" id="A0A098L8P5"/>
<dbReference type="RefSeq" id="WP_197059988.1">
    <property type="nucleotide sequence ID" value="NZ_BBLT01000001.1"/>
</dbReference>
<evidence type="ECO:0000313" key="2">
    <source>
        <dbReference type="Proteomes" id="UP000030185"/>
    </source>
</evidence>
<protein>
    <submittedName>
        <fullName evidence="1">Uncharacterized protein</fullName>
    </submittedName>
</protein>
<dbReference type="EMBL" id="BBLT01000001">
    <property type="protein sequence ID" value="GAL83216.1"/>
    <property type="molecule type" value="Genomic_DNA"/>
</dbReference>
<organism evidence="1 2">
    <name type="scientific">Sporocytophaga myxococcoides</name>
    <dbReference type="NCBI Taxonomy" id="153721"/>
    <lineage>
        <taxon>Bacteria</taxon>
        <taxon>Pseudomonadati</taxon>
        <taxon>Bacteroidota</taxon>
        <taxon>Cytophagia</taxon>
        <taxon>Cytophagales</taxon>
        <taxon>Cytophagaceae</taxon>
        <taxon>Sporocytophaga</taxon>
    </lineage>
</organism>
<sequence>MSKASNSEYSIDGRFWISRFGAEGVSNFKKGKENGSFSKAAASWKWPINKHCT</sequence>
<name>A0A098L8P5_9BACT</name>